<dbReference type="InterPro" id="IPR007607">
    <property type="entry name" value="BacA/B"/>
</dbReference>
<keyword evidence="4" id="KW-1185">Reference proteome</keyword>
<dbReference type="eggNOG" id="COG1664">
    <property type="taxonomic scope" value="Bacteria"/>
</dbReference>
<dbReference type="AlphaFoldDB" id="A3QCV0"/>
<evidence type="ECO:0000313" key="4">
    <source>
        <dbReference type="Proteomes" id="UP000001558"/>
    </source>
</evidence>
<protein>
    <recommendedName>
        <fullName evidence="5">Polymer-forming cytoskeletal protein</fullName>
    </recommendedName>
</protein>
<name>A3QCV0_SHELP</name>
<dbReference type="HOGENOM" id="CLU_072799_5_0_6"/>
<proteinExistence type="inferred from homology"/>
<dbReference type="PANTHER" id="PTHR35024:SF4">
    <property type="entry name" value="POLYMER-FORMING CYTOSKELETAL PROTEIN"/>
    <property type="match status" value="1"/>
</dbReference>
<evidence type="ECO:0000313" key="3">
    <source>
        <dbReference type="EMBL" id="ABO23298.1"/>
    </source>
</evidence>
<dbReference type="OrthoDB" id="7352220at2"/>
<dbReference type="Proteomes" id="UP000001558">
    <property type="component" value="Chromosome"/>
</dbReference>
<accession>A3QCV0</accession>
<dbReference type="KEGG" id="slo:Shew_1431"/>
<organism evidence="3 4">
    <name type="scientific">Shewanella loihica (strain ATCC BAA-1088 / PV-4)</name>
    <dbReference type="NCBI Taxonomy" id="323850"/>
    <lineage>
        <taxon>Bacteria</taxon>
        <taxon>Pseudomonadati</taxon>
        <taxon>Pseudomonadota</taxon>
        <taxon>Gammaproteobacteria</taxon>
        <taxon>Alteromonadales</taxon>
        <taxon>Shewanellaceae</taxon>
        <taxon>Shewanella</taxon>
    </lineage>
</organism>
<dbReference type="Pfam" id="PF04519">
    <property type="entry name" value="Bactofilin"/>
    <property type="match status" value="1"/>
</dbReference>
<evidence type="ECO:0000256" key="1">
    <source>
        <dbReference type="ARBA" id="ARBA00044755"/>
    </source>
</evidence>
<dbReference type="EMBL" id="CP000606">
    <property type="protein sequence ID" value="ABO23298.1"/>
    <property type="molecule type" value="Genomic_DNA"/>
</dbReference>
<dbReference type="PANTHER" id="PTHR35024">
    <property type="entry name" value="HYPOTHETICAL CYTOSOLIC PROTEIN"/>
    <property type="match status" value="1"/>
</dbReference>
<sequence length="151" mass="16193">MFGKKNNKAGLTFIAQGTKLSGETHFAGEALIGGELHGKISATGKLTIEVDGYIEGELQCKEIKVSGAFKGKMKCEKLNITSTGSVEGEIACNSMEIFEGGQFIGMRVREEVALLASEPDVQAINPETKSDAEPEAESQLDNYFKELTKSA</sequence>
<dbReference type="STRING" id="323850.Shew_1431"/>
<feature type="region of interest" description="Disordered" evidence="2">
    <location>
        <begin position="123"/>
        <end position="151"/>
    </location>
</feature>
<reference evidence="3 4" key="1">
    <citation type="submission" date="2007-03" db="EMBL/GenBank/DDBJ databases">
        <title>Complete sequence of Shewanella loihica PV-4.</title>
        <authorList>
            <consortium name="US DOE Joint Genome Institute"/>
            <person name="Copeland A."/>
            <person name="Lucas S."/>
            <person name="Lapidus A."/>
            <person name="Barry K."/>
            <person name="Detter J.C."/>
            <person name="Glavina del Rio T."/>
            <person name="Hammon N."/>
            <person name="Israni S."/>
            <person name="Dalin E."/>
            <person name="Tice H."/>
            <person name="Pitluck S."/>
            <person name="Chain P."/>
            <person name="Malfatti S."/>
            <person name="Shin M."/>
            <person name="Vergez L."/>
            <person name="Schmutz J."/>
            <person name="Larimer F."/>
            <person name="Land M."/>
            <person name="Hauser L."/>
            <person name="Kyrpides N."/>
            <person name="Mikhailova N."/>
            <person name="Romine M.F."/>
            <person name="Serres G."/>
            <person name="Fredrickson J."/>
            <person name="Tiedje J."/>
            <person name="Richardson P."/>
        </authorList>
    </citation>
    <scope>NUCLEOTIDE SEQUENCE [LARGE SCALE GENOMIC DNA]</scope>
    <source>
        <strain evidence="4">ATCC BAA-1088 / PV-4</strain>
    </source>
</reference>
<evidence type="ECO:0000256" key="2">
    <source>
        <dbReference type="SAM" id="MobiDB-lite"/>
    </source>
</evidence>
<dbReference type="RefSeq" id="WP_011865230.1">
    <property type="nucleotide sequence ID" value="NC_009092.1"/>
</dbReference>
<evidence type="ECO:0008006" key="5">
    <source>
        <dbReference type="Google" id="ProtNLM"/>
    </source>
</evidence>
<gene>
    <name evidence="3" type="ordered locus">Shew_1431</name>
</gene>
<comment type="similarity">
    <text evidence="1">Belongs to the bactofilin family.</text>
</comment>